<evidence type="ECO:0000259" key="12">
    <source>
        <dbReference type="Pfam" id="PF03007"/>
    </source>
</evidence>
<feature type="compositionally biased region" description="Polar residues" evidence="11">
    <location>
        <begin position="23"/>
        <end position="37"/>
    </location>
</feature>
<keyword evidence="6" id="KW-0256">Endoplasmic reticulum</keyword>
<evidence type="ECO:0000256" key="1">
    <source>
        <dbReference type="ARBA" id="ARBA00004162"/>
    </source>
</evidence>
<dbReference type="UniPathway" id="UPA00282"/>
<comment type="catalytic activity">
    <reaction evidence="10">
        <text>an acyl-CoA + a 1,2-diacyl-sn-glycerol = a triacyl-sn-glycerol + CoA</text>
        <dbReference type="Rhea" id="RHEA:10868"/>
        <dbReference type="ChEBI" id="CHEBI:17815"/>
        <dbReference type="ChEBI" id="CHEBI:57287"/>
        <dbReference type="ChEBI" id="CHEBI:58342"/>
        <dbReference type="ChEBI" id="CHEBI:64615"/>
        <dbReference type="EC" id="2.3.1.20"/>
    </reaction>
</comment>
<evidence type="ECO:0000256" key="6">
    <source>
        <dbReference type="ARBA" id="ARBA00022824"/>
    </source>
</evidence>
<dbReference type="Pfam" id="PF03007">
    <property type="entry name" value="WS_DGAT_cat"/>
    <property type="match status" value="1"/>
</dbReference>
<dbReference type="InterPro" id="IPR045034">
    <property type="entry name" value="O-acyltransferase_WSD1-like"/>
</dbReference>
<evidence type="ECO:0000256" key="11">
    <source>
        <dbReference type="SAM" id="MobiDB-lite"/>
    </source>
</evidence>
<dbReference type="OrthoDB" id="619536at2759"/>
<comment type="similarity">
    <text evidence="8">In the N-terminal section; belongs to the long-chain O-acyltransferase family.</text>
</comment>
<dbReference type="InterPro" id="IPR009721">
    <property type="entry name" value="O-acyltransferase_WSD1_C"/>
</dbReference>
<evidence type="ECO:0000256" key="5">
    <source>
        <dbReference type="ARBA" id="ARBA00022679"/>
    </source>
</evidence>
<reference evidence="15" key="1">
    <citation type="submission" date="2016-06" db="EMBL/GenBank/DDBJ databases">
        <title>Parallel loss of symbiosis genes in relatives of nitrogen-fixing non-legume Parasponia.</title>
        <authorList>
            <person name="Van Velzen R."/>
            <person name="Holmer R."/>
            <person name="Bu F."/>
            <person name="Rutten L."/>
            <person name="Van Zeijl A."/>
            <person name="Liu W."/>
            <person name="Santuari L."/>
            <person name="Cao Q."/>
            <person name="Sharma T."/>
            <person name="Shen D."/>
            <person name="Roswanjaya Y."/>
            <person name="Wardhani T."/>
            <person name="Kalhor M.S."/>
            <person name="Jansen J."/>
            <person name="Van den Hoogen J."/>
            <person name="Gungor B."/>
            <person name="Hartog M."/>
            <person name="Hontelez J."/>
            <person name="Verver J."/>
            <person name="Yang W.-C."/>
            <person name="Schijlen E."/>
            <person name="Repin R."/>
            <person name="Schilthuizen M."/>
            <person name="Schranz E."/>
            <person name="Heidstra R."/>
            <person name="Miyata K."/>
            <person name="Fedorova E."/>
            <person name="Kohlen W."/>
            <person name="Bisseling T."/>
            <person name="Smit S."/>
            <person name="Geurts R."/>
        </authorList>
    </citation>
    <scope>NUCLEOTIDE SEQUENCE [LARGE SCALE GENOMIC DNA]</scope>
    <source>
        <strain evidence="15">cv. WU1-14</strain>
    </source>
</reference>
<dbReference type="InterPro" id="IPR004255">
    <property type="entry name" value="O-acyltransferase_WSD1_N"/>
</dbReference>
<dbReference type="GO" id="GO:0047196">
    <property type="term" value="F:long-chain-alcohol O-fatty-acyltransferase activity"/>
    <property type="evidence" value="ECO:0007669"/>
    <property type="project" value="UniProtKB-EC"/>
</dbReference>
<comment type="pathway">
    <text evidence="4">Lipid metabolism.</text>
</comment>
<dbReference type="GO" id="GO:0005886">
    <property type="term" value="C:plasma membrane"/>
    <property type="evidence" value="ECO:0007669"/>
    <property type="project" value="UniProtKB-SubCell"/>
</dbReference>
<feature type="domain" description="O-acyltransferase WSD1 C-terminal" evidence="13">
    <location>
        <begin position="380"/>
        <end position="524"/>
    </location>
</feature>
<dbReference type="EMBL" id="JXTB01000234">
    <property type="protein sequence ID" value="PON51362.1"/>
    <property type="molecule type" value="Genomic_DNA"/>
</dbReference>
<dbReference type="PANTHER" id="PTHR31650:SF74">
    <property type="entry name" value="O-ACYLTRANSFERASE WSD1-LIKE"/>
    <property type="match status" value="1"/>
</dbReference>
<dbReference type="SUPFAM" id="SSF52777">
    <property type="entry name" value="CoA-dependent acyltransferases"/>
    <property type="match status" value="1"/>
</dbReference>
<evidence type="ECO:0000256" key="10">
    <source>
        <dbReference type="ARBA" id="ARBA00048109"/>
    </source>
</evidence>
<dbReference type="GO" id="GO:0004144">
    <property type="term" value="F:diacylglycerol O-acyltransferase activity"/>
    <property type="evidence" value="ECO:0007669"/>
    <property type="project" value="UniProtKB-EC"/>
</dbReference>
<dbReference type="PANTHER" id="PTHR31650">
    <property type="entry name" value="O-ACYLTRANSFERASE (WSD1-LIKE) FAMILY PROTEIN"/>
    <property type="match status" value="1"/>
</dbReference>
<feature type="domain" description="O-acyltransferase WSD1-like N-terminal" evidence="12">
    <location>
        <begin position="83"/>
        <end position="312"/>
    </location>
</feature>
<evidence type="ECO:0000313" key="14">
    <source>
        <dbReference type="EMBL" id="PON51362.1"/>
    </source>
</evidence>
<evidence type="ECO:0000256" key="2">
    <source>
        <dbReference type="ARBA" id="ARBA00004586"/>
    </source>
</evidence>
<sequence length="534" mass="60246">MDQSFEEGIRLRKQASALRPIQTKVQNRSSSELTSNDGSHHQEINGEDNDRDQPVSPAGQLFHEPNFNVHILAIMGCKTKIDVAVVRANLPHTLLKHPRFSSFPVVDQEKGGEMKWVRRKVDLDKHVITPEVDLSNYKECPDKYVEDYIYNLTKTSVDKSRPLWDLHILNVKTSAAEGVGIFRIHHSLGDGISLMSLLLACTRQTSDPVALPTLPTKKPDTNNWKRFGFFDTRSFVGFIFGLWWVLKLFWNTLLDVLMFAGTALLLVKDTNTPIKGPPGSEKNPRRIVYKIVSLDDMKLVKNAMNTTINDVALGATQAGLSKYLNRRYGIENQNDEGETERKNNLPKKIRLRSILFVNIRPSSGIQALADMMEKNTKAKWGNSFAYVLLPFTIGLRDDPLDYVREAKSTIDRKKHSLEALFTFSIIGLVFKFFGLKSASSLFQRLFSSTTMAFSNVVGPLEEIGFYGHPMAYLSANSYGQANELVICIQSYVNKMSVSLSVDENTIPDPYQLCDDIVESLKLIKHTIIEKGLIK</sequence>
<name>A0A2P5BRE6_PARAD</name>
<dbReference type="STRING" id="3476.A0A2P5BRE6"/>
<dbReference type="Pfam" id="PF06974">
    <property type="entry name" value="WS_DGAT_C"/>
    <property type="match status" value="1"/>
</dbReference>
<keyword evidence="7 14" id="KW-0012">Acyltransferase</keyword>
<evidence type="ECO:0000256" key="9">
    <source>
        <dbReference type="ARBA" id="ARBA00047604"/>
    </source>
</evidence>
<gene>
    <name evidence="14" type="ORF">PanWU01x14_217290</name>
</gene>
<comment type="subcellular location">
    <subcellularLocation>
        <location evidence="1">Cell membrane</location>
        <topology evidence="1">Single-pass membrane protein</topology>
    </subcellularLocation>
    <subcellularLocation>
        <location evidence="2">Endoplasmic reticulum membrane</location>
    </subcellularLocation>
</comment>
<evidence type="ECO:0000313" key="15">
    <source>
        <dbReference type="Proteomes" id="UP000237105"/>
    </source>
</evidence>
<comment type="caution">
    <text evidence="14">The sequence shown here is derived from an EMBL/GenBank/DDBJ whole genome shotgun (WGS) entry which is preliminary data.</text>
</comment>
<dbReference type="AlphaFoldDB" id="A0A2P5BRE6"/>
<evidence type="ECO:0000256" key="3">
    <source>
        <dbReference type="ARBA" id="ARBA00004771"/>
    </source>
</evidence>
<dbReference type="GO" id="GO:0019432">
    <property type="term" value="P:triglyceride biosynthetic process"/>
    <property type="evidence" value="ECO:0007669"/>
    <property type="project" value="UniProtKB-UniPathway"/>
</dbReference>
<keyword evidence="15" id="KW-1185">Reference proteome</keyword>
<comment type="pathway">
    <text evidence="3">Glycerolipid metabolism; triacylglycerol biosynthesis.</text>
</comment>
<protein>
    <submittedName>
        <fullName evidence="14">O-acyltransferase</fullName>
    </submittedName>
</protein>
<dbReference type="GO" id="GO:0005789">
    <property type="term" value="C:endoplasmic reticulum membrane"/>
    <property type="evidence" value="ECO:0007669"/>
    <property type="project" value="UniProtKB-SubCell"/>
</dbReference>
<accession>A0A2P5BRE6</accession>
<organism evidence="14 15">
    <name type="scientific">Parasponia andersonii</name>
    <name type="common">Sponia andersonii</name>
    <dbReference type="NCBI Taxonomy" id="3476"/>
    <lineage>
        <taxon>Eukaryota</taxon>
        <taxon>Viridiplantae</taxon>
        <taxon>Streptophyta</taxon>
        <taxon>Embryophyta</taxon>
        <taxon>Tracheophyta</taxon>
        <taxon>Spermatophyta</taxon>
        <taxon>Magnoliopsida</taxon>
        <taxon>eudicotyledons</taxon>
        <taxon>Gunneridae</taxon>
        <taxon>Pentapetalae</taxon>
        <taxon>rosids</taxon>
        <taxon>fabids</taxon>
        <taxon>Rosales</taxon>
        <taxon>Cannabaceae</taxon>
        <taxon>Parasponia</taxon>
    </lineage>
</organism>
<comment type="catalytic activity">
    <reaction evidence="9">
        <text>a long chain fatty alcohol + a fatty acyl-CoA = a long-chain alcohol wax ester + CoA</text>
        <dbReference type="Rhea" id="RHEA:38443"/>
        <dbReference type="ChEBI" id="CHEBI:17135"/>
        <dbReference type="ChEBI" id="CHEBI:57287"/>
        <dbReference type="ChEBI" id="CHEBI:77636"/>
        <dbReference type="ChEBI" id="CHEBI:235323"/>
        <dbReference type="EC" id="2.3.1.75"/>
    </reaction>
</comment>
<proteinExistence type="inferred from homology"/>
<evidence type="ECO:0000256" key="7">
    <source>
        <dbReference type="ARBA" id="ARBA00023315"/>
    </source>
</evidence>
<dbReference type="Proteomes" id="UP000237105">
    <property type="component" value="Unassembled WGS sequence"/>
</dbReference>
<feature type="region of interest" description="Disordered" evidence="11">
    <location>
        <begin position="1"/>
        <end position="60"/>
    </location>
</feature>
<evidence type="ECO:0000256" key="8">
    <source>
        <dbReference type="ARBA" id="ARBA00024360"/>
    </source>
</evidence>
<evidence type="ECO:0000259" key="13">
    <source>
        <dbReference type="Pfam" id="PF06974"/>
    </source>
</evidence>
<evidence type="ECO:0000256" key="4">
    <source>
        <dbReference type="ARBA" id="ARBA00005189"/>
    </source>
</evidence>
<keyword evidence="5 14" id="KW-0808">Transferase</keyword>